<proteinExistence type="predicted"/>
<organism evidence="1 2">
    <name type="scientific">Porphyromonas crevioricanis</name>
    <dbReference type="NCBI Taxonomy" id="393921"/>
    <lineage>
        <taxon>Bacteria</taxon>
        <taxon>Pseudomonadati</taxon>
        <taxon>Bacteroidota</taxon>
        <taxon>Bacteroidia</taxon>
        <taxon>Bacteroidales</taxon>
        <taxon>Porphyromonadaceae</taxon>
        <taxon>Porphyromonas</taxon>
    </lineage>
</organism>
<dbReference type="EMBL" id="LS483447">
    <property type="protein sequence ID" value="SQH72697.1"/>
    <property type="molecule type" value="Genomic_DNA"/>
</dbReference>
<dbReference type="KEGG" id="pcre:NCTC12858_00524"/>
<keyword evidence="2" id="KW-1185">Reference proteome</keyword>
<name>A0A2X4PXT5_9PORP</name>
<reference evidence="1 2" key="1">
    <citation type="submission" date="2018-06" db="EMBL/GenBank/DDBJ databases">
        <authorList>
            <consortium name="Pathogen Informatics"/>
            <person name="Doyle S."/>
        </authorList>
    </citation>
    <scope>NUCLEOTIDE SEQUENCE [LARGE SCALE GENOMIC DNA]</scope>
    <source>
        <strain evidence="1 2">NCTC12858</strain>
    </source>
</reference>
<accession>A0A2X4PXT5</accession>
<dbReference type="RefSeq" id="WP_023939959.1">
    <property type="nucleotide sequence ID" value="NZ_LS483447.1"/>
</dbReference>
<dbReference type="Proteomes" id="UP000249300">
    <property type="component" value="Chromosome 1"/>
</dbReference>
<sequence>MQNLNSEILEEKFETFLSCVDDYVENLQLRAKRKGIYLDVSLDNLCELEKYIVQNDVSVDSDEYNDCAAYLGEVVRKEFQGKWICNLDKEDNSLYYGFPVIQGHAPNNVLFSPFHVVKAFVLRKKENLFITAIKSQIYPATIDWSKFSVEDQESHS</sequence>
<evidence type="ECO:0000313" key="1">
    <source>
        <dbReference type="EMBL" id="SQH72697.1"/>
    </source>
</evidence>
<dbReference type="AlphaFoldDB" id="A0A2X4PXT5"/>
<evidence type="ECO:0000313" key="2">
    <source>
        <dbReference type="Proteomes" id="UP000249300"/>
    </source>
</evidence>
<protein>
    <submittedName>
        <fullName evidence="1">Uncharacterized protein</fullName>
    </submittedName>
</protein>
<gene>
    <name evidence="1" type="ORF">NCTC12858_00524</name>
</gene>